<evidence type="ECO:0000313" key="2">
    <source>
        <dbReference type="Proteomes" id="UP000299367"/>
    </source>
</evidence>
<evidence type="ECO:0000313" key="1">
    <source>
        <dbReference type="EMBL" id="GCL42277.1"/>
    </source>
</evidence>
<sequence>MHKKSAFFVKQATIKTVFTVKSAKGHTIVSASGSFLKKDEPSLIDSVNRK</sequence>
<proteinExistence type="predicted"/>
<protein>
    <submittedName>
        <fullName evidence="1">Uncharacterized protein</fullName>
    </submittedName>
</protein>
<organism evidence="1 2">
    <name type="scientific">Dolichospermum planctonicum</name>
    <dbReference type="NCBI Taxonomy" id="136072"/>
    <lineage>
        <taxon>Bacteria</taxon>
        <taxon>Bacillati</taxon>
        <taxon>Cyanobacteriota</taxon>
        <taxon>Cyanophyceae</taxon>
        <taxon>Nostocales</taxon>
        <taxon>Aphanizomenonaceae</taxon>
        <taxon>Dolichospermum</taxon>
    </lineage>
</organism>
<gene>
    <name evidence="1" type="ORF">NIES80_19800</name>
</gene>
<name>A0A480ABH5_9CYAN</name>
<dbReference type="AlphaFoldDB" id="A0A480ABH5"/>
<reference evidence="2" key="1">
    <citation type="submission" date="2019-02" db="EMBL/GenBank/DDBJ databases">
        <title>Draft genome sequence of Dolichospermum planctonicum NIES-80.</title>
        <authorList>
            <person name="Yamaguchi H."/>
            <person name="Suzuki S."/>
            <person name="Kawachi M."/>
        </authorList>
    </citation>
    <scope>NUCLEOTIDE SEQUENCE [LARGE SCALE GENOMIC DNA]</scope>
    <source>
        <strain evidence="2">NIES-80</strain>
    </source>
</reference>
<accession>A0A480ABH5</accession>
<comment type="caution">
    <text evidence="1">The sequence shown here is derived from an EMBL/GenBank/DDBJ whole genome shotgun (WGS) entry which is preliminary data.</text>
</comment>
<dbReference type="Proteomes" id="UP000299367">
    <property type="component" value="Unassembled WGS sequence"/>
</dbReference>
<dbReference type="EMBL" id="BJCF01000018">
    <property type="protein sequence ID" value="GCL42277.1"/>
    <property type="molecule type" value="Genomic_DNA"/>
</dbReference>